<reference evidence="1 2" key="1">
    <citation type="submission" date="2023-05" db="EMBL/GenBank/DDBJ databases">
        <title>Draft genome of Paenibacillus sp. CCS26.</title>
        <authorList>
            <person name="Akita H."/>
            <person name="Shinto Y."/>
            <person name="Kimura Z."/>
        </authorList>
    </citation>
    <scope>NUCLEOTIDE SEQUENCE [LARGE SCALE GENOMIC DNA]</scope>
    <source>
        <strain evidence="1 2">CCS26</strain>
    </source>
</reference>
<accession>A0ABQ6NSS5</accession>
<comment type="caution">
    <text evidence="1">The sequence shown here is derived from an EMBL/GenBank/DDBJ whole genome shotgun (WGS) entry which is preliminary data.</text>
</comment>
<keyword evidence="2" id="KW-1185">Reference proteome</keyword>
<gene>
    <name evidence="1" type="ORF">PghCCS26_41680</name>
</gene>
<proteinExistence type="predicted"/>
<protein>
    <recommendedName>
        <fullName evidence="3">Knr4/Smi1-like domain-containing protein</fullName>
    </recommendedName>
</protein>
<evidence type="ECO:0008006" key="3">
    <source>
        <dbReference type="Google" id="ProtNLM"/>
    </source>
</evidence>
<sequence length="213" mass="24372">MEVNVLERLPNPTILKKLMKIQASLNIILCQEKWLRYHSFVQDWDEGVCMAKIDNGAGDHLIILFSPVGSIIKGFDHESELSPYAQDEHKVLQGIYDEVPLELLSLLEDDAIEKDNVTFCIWRKNSDTNWHKGNVEIPKDGSDGSDFLVGCIFHTPEDFIEFAIDYFELSPSIDVVAKIYDDFPITEEMINILNPDCDVMAVLQELELLRLRS</sequence>
<dbReference type="Proteomes" id="UP001285921">
    <property type="component" value="Unassembled WGS sequence"/>
</dbReference>
<organism evidence="1 2">
    <name type="scientific">Paenibacillus glycanilyticus</name>
    <dbReference type="NCBI Taxonomy" id="126569"/>
    <lineage>
        <taxon>Bacteria</taxon>
        <taxon>Bacillati</taxon>
        <taxon>Bacillota</taxon>
        <taxon>Bacilli</taxon>
        <taxon>Bacillales</taxon>
        <taxon>Paenibacillaceae</taxon>
        <taxon>Paenibacillus</taxon>
    </lineage>
</organism>
<evidence type="ECO:0000313" key="1">
    <source>
        <dbReference type="EMBL" id="GMK47039.1"/>
    </source>
</evidence>
<dbReference type="EMBL" id="BTCL01000016">
    <property type="protein sequence ID" value="GMK47039.1"/>
    <property type="molecule type" value="Genomic_DNA"/>
</dbReference>
<evidence type="ECO:0000313" key="2">
    <source>
        <dbReference type="Proteomes" id="UP001285921"/>
    </source>
</evidence>
<dbReference type="RefSeq" id="WP_317981126.1">
    <property type="nucleotide sequence ID" value="NZ_BTCL01000016.1"/>
</dbReference>
<name>A0ABQ6NSS5_9BACL</name>